<keyword evidence="2 4" id="KW-0732">Signal</keyword>
<dbReference type="RefSeq" id="WP_075768265.1">
    <property type="nucleotide sequence ID" value="NZ_MJIL01000101.1"/>
</dbReference>
<dbReference type="SUPFAM" id="SSF56935">
    <property type="entry name" value="Porins"/>
    <property type="match status" value="1"/>
</dbReference>
<dbReference type="InterPro" id="IPR033900">
    <property type="entry name" value="Gram_neg_porin_domain"/>
</dbReference>
<protein>
    <submittedName>
        <fullName evidence="6">Porin</fullName>
    </submittedName>
</protein>
<evidence type="ECO:0000313" key="6">
    <source>
        <dbReference type="EMBL" id="OLQ69337.1"/>
    </source>
</evidence>
<dbReference type="PANTHER" id="PTHR34501:SF2">
    <property type="entry name" value="OUTER MEMBRANE PORIN F-RELATED"/>
    <property type="match status" value="1"/>
</dbReference>
<feature type="domain" description="Porin" evidence="5">
    <location>
        <begin position="7"/>
        <end position="310"/>
    </location>
</feature>
<keyword evidence="3" id="KW-0472">Membrane</keyword>
<feature type="chain" id="PRO_5012028314" evidence="4">
    <location>
        <begin position="19"/>
        <end position="325"/>
    </location>
</feature>
<comment type="caution">
    <text evidence="6">The sequence shown here is derived from an EMBL/GenBank/DDBJ whole genome shotgun (WGS) entry which is preliminary data.</text>
</comment>
<dbReference type="Proteomes" id="UP000186905">
    <property type="component" value="Unassembled WGS sequence"/>
</dbReference>
<reference evidence="6 7" key="1">
    <citation type="submission" date="2016-09" db="EMBL/GenBank/DDBJ databases">
        <title>Photobacterium proteolyticum sp. nov. a protease producing bacterium isolated from ocean sediments of Laizhou Bay.</title>
        <authorList>
            <person name="Li Y."/>
        </authorList>
    </citation>
    <scope>NUCLEOTIDE SEQUENCE [LARGE SCALE GENOMIC DNA]</scope>
    <source>
        <strain evidence="6 7">13-12</strain>
    </source>
</reference>
<dbReference type="Pfam" id="PF13609">
    <property type="entry name" value="Porin_4"/>
    <property type="match status" value="1"/>
</dbReference>
<dbReference type="InterPro" id="IPR023614">
    <property type="entry name" value="Porin_dom_sf"/>
</dbReference>
<feature type="signal peptide" evidence="4">
    <location>
        <begin position="1"/>
        <end position="18"/>
    </location>
</feature>
<accession>A0A1Q9G5X2</accession>
<dbReference type="InterPro" id="IPR050298">
    <property type="entry name" value="Gram-neg_bact_OMP"/>
</dbReference>
<dbReference type="Gene3D" id="2.40.160.10">
    <property type="entry name" value="Porin"/>
    <property type="match status" value="1"/>
</dbReference>
<name>A0A1Q9G5X2_9GAMM</name>
<evidence type="ECO:0000256" key="3">
    <source>
        <dbReference type="ARBA" id="ARBA00023136"/>
    </source>
</evidence>
<dbReference type="GO" id="GO:0009279">
    <property type="term" value="C:cell outer membrane"/>
    <property type="evidence" value="ECO:0007669"/>
    <property type="project" value="UniProtKB-SubCell"/>
</dbReference>
<evidence type="ECO:0000259" key="5">
    <source>
        <dbReference type="Pfam" id="PF13609"/>
    </source>
</evidence>
<comment type="subcellular location">
    <subcellularLocation>
        <location evidence="1">Cell outer membrane</location>
        <topology evidence="1">Multi-pass membrane protein</topology>
    </subcellularLocation>
</comment>
<proteinExistence type="predicted"/>
<dbReference type="OrthoDB" id="6213950at2"/>
<organism evidence="6 7">
    <name type="scientific">Photobacterium proteolyticum</name>
    <dbReference type="NCBI Taxonomy" id="1903952"/>
    <lineage>
        <taxon>Bacteria</taxon>
        <taxon>Pseudomonadati</taxon>
        <taxon>Pseudomonadota</taxon>
        <taxon>Gammaproteobacteria</taxon>
        <taxon>Vibrionales</taxon>
        <taxon>Vibrionaceae</taxon>
        <taxon>Photobacterium</taxon>
    </lineage>
</organism>
<dbReference type="STRING" id="1903952.BIT28_20365"/>
<gene>
    <name evidence="6" type="ORF">BIT28_20365</name>
</gene>
<keyword evidence="7" id="KW-1185">Reference proteome</keyword>
<dbReference type="AlphaFoldDB" id="A0A1Q9G5X2"/>
<evidence type="ECO:0000256" key="4">
    <source>
        <dbReference type="SAM" id="SignalP"/>
    </source>
</evidence>
<evidence type="ECO:0000256" key="2">
    <source>
        <dbReference type="ARBA" id="ARBA00022729"/>
    </source>
</evidence>
<evidence type="ECO:0000313" key="7">
    <source>
        <dbReference type="Proteomes" id="UP000186905"/>
    </source>
</evidence>
<evidence type="ECO:0000256" key="1">
    <source>
        <dbReference type="ARBA" id="ARBA00004571"/>
    </source>
</evidence>
<dbReference type="EMBL" id="MJIL01000101">
    <property type="protein sequence ID" value="OLQ69337.1"/>
    <property type="molecule type" value="Genomic_DNA"/>
</dbReference>
<dbReference type="GO" id="GO:0015288">
    <property type="term" value="F:porin activity"/>
    <property type="evidence" value="ECO:0007669"/>
    <property type="project" value="InterPro"/>
</dbReference>
<sequence>MKKTLLALSVLAAGSAQAGINLYDADGVLVDLSAAAEVQYLQPIQKDTSNADAGFHLDDGDLALNTTIAVTDSLNAVGGIAFAFEKSETTNDELWVGLGGDFGTLTFGRQLLLTDDAGVGKDYELGFEQLDFLAGTEGSETIKYVFDNGQFYFGLSHDLDADADSLDDAKSDFLNTNGTITDGRLGARFNDFDVRAYYYTAESSDLADAADQFEVDGFNLEGEYVMGAFAFSASYGNVEQKKAGVTTVDVDLIELAGSYTMGKNTFALGYNRADDSADDDTVDNIYANVTHKLHSNVKVYGELGWADADKSDLDVGYLVGMEVLF</sequence>
<dbReference type="PANTHER" id="PTHR34501">
    <property type="entry name" value="PROTEIN YDDL-RELATED"/>
    <property type="match status" value="1"/>
</dbReference>